<reference evidence="2" key="1">
    <citation type="submission" date="2021-12" db="EMBL/GenBank/DDBJ databases">
        <title>Convergent genome expansion in fungi linked to evolution of root-endophyte symbiosis.</title>
        <authorList>
            <consortium name="DOE Joint Genome Institute"/>
            <person name="Ke Y.-H."/>
            <person name="Bonito G."/>
            <person name="Liao H.-L."/>
            <person name="Looney B."/>
            <person name="Rojas-Flechas A."/>
            <person name="Nash J."/>
            <person name="Hameed K."/>
            <person name="Schadt C."/>
            <person name="Martin F."/>
            <person name="Crous P.W."/>
            <person name="Miettinen O."/>
            <person name="Magnuson J.K."/>
            <person name="Labbe J."/>
            <person name="Jacobson D."/>
            <person name="Doktycz M.J."/>
            <person name="Veneault-Fourrey C."/>
            <person name="Kuo A."/>
            <person name="Mondo S."/>
            <person name="Calhoun S."/>
            <person name="Riley R."/>
            <person name="Ohm R."/>
            <person name="LaButti K."/>
            <person name="Andreopoulos B."/>
            <person name="Pangilinan J."/>
            <person name="Nolan M."/>
            <person name="Tritt A."/>
            <person name="Clum A."/>
            <person name="Lipzen A."/>
            <person name="Daum C."/>
            <person name="Barry K."/>
            <person name="Grigoriev I.V."/>
            <person name="Vilgalys R."/>
        </authorList>
    </citation>
    <scope>NUCLEOTIDE SEQUENCE</scope>
    <source>
        <strain evidence="2">PMI_201</strain>
    </source>
</reference>
<dbReference type="Proteomes" id="UP001201262">
    <property type="component" value="Unassembled WGS sequence"/>
</dbReference>
<accession>A0AAD4L506</accession>
<organism evidence="2 3">
    <name type="scientific">Talaromyces proteolyticus</name>
    <dbReference type="NCBI Taxonomy" id="1131652"/>
    <lineage>
        <taxon>Eukaryota</taxon>
        <taxon>Fungi</taxon>
        <taxon>Dikarya</taxon>
        <taxon>Ascomycota</taxon>
        <taxon>Pezizomycotina</taxon>
        <taxon>Eurotiomycetes</taxon>
        <taxon>Eurotiomycetidae</taxon>
        <taxon>Eurotiales</taxon>
        <taxon>Trichocomaceae</taxon>
        <taxon>Talaromyces</taxon>
        <taxon>Talaromyces sect. Bacilispori</taxon>
    </lineage>
</organism>
<feature type="transmembrane region" description="Helical" evidence="1">
    <location>
        <begin position="77"/>
        <end position="98"/>
    </location>
</feature>
<proteinExistence type="predicted"/>
<protein>
    <submittedName>
        <fullName evidence="2">Uncharacterized protein</fullName>
    </submittedName>
</protein>
<gene>
    <name evidence="2" type="ORF">BGW36DRAFT_366999</name>
</gene>
<dbReference type="RefSeq" id="XP_046077787.1">
    <property type="nucleotide sequence ID" value="XM_046214807.1"/>
</dbReference>
<dbReference type="AlphaFoldDB" id="A0AAD4L506"/>
<dbReference type="EMBL" id="JAJTJA010000001">
    <property type="protein sequence ID" value="KAH8705166.1"/>
    <property type="molecule type" value="Genomic_DNA"/>
</dbReference>
<keyword evidence="1" id="KW-0812">Transmembrane</keyword>
<dbReference type="GeneID" id="70245094"/>
<evidence type="ECO:0000313" key="3">
    <source>
        <dbReference type="Proteomes" id="UP001201262"/>
    </source>
</evidence>
<keyword evidence="1" id="KW-0472">Membrane</keyword>
<keyword evidence="3" id="KW-1185">Reference proteome</keyword>
<name>A0AAD4L506_9EURO</name>
<keyword evidence="1" id="KW-1133">Transmembrane helix</keyword>
<comment type="caution">
    <text evidence="2">The sequence shown here is derived from an EMBL/GenBank/DDBJ whole genome shotgun (WGS) entry which is preliminary data.</text>
</comment>
<evidence type="ECO:0000256" key="1">
    <source>
        <dbReference type="SAM" id="Phobius"/>
    </source>
</evidence>
<sequence length="122" mass="13411">MLSNRFEIAAISLALTSVAHTAIGPKWMANPKFKSLPTVARAYSVSGWYQGSLFFLLSSLINYRWSRMNLTNGLTDPVDKGIAGILIFLLWGSSVWYYRHGVKDTSFAVAAGGAVQAWAAFF</sequence>
<evidence type="ECO:0000313" key="2">
    <source>
        <dbReference type="EMBL" id="KAH8705166.1"/>
    </source>
</evidence>
<feature type="transmembrane region" description="Helical" evidence="1">
    <location>
        <begin position="45"/>
        <end position="65"/>
    </location>
</feature>